<dbReference type="Pfam" id="PF05488">
    <property type="entry name" value="PAAR_motif"/>
    <property type="match status" value="1"/>
</dbReference>
<dbReference type="OrthoDB" id="9204728at2"/>
<dbReference type="EMBL" id="SRYW01000006">
    <property type="protein sequence ID" value="TGY34626.1"/>
    <property type="molecule type" value="Genomic_DNA"/>
</dbReference>
<evidence type="ECO:0000313" key="3">
    <source>
        <dbReference type="Proteomes" id="UP000306631"/>
    </source>
</evidence>
<evidence type="ECO:0000256" key="1">
    <source>
        <dbReference type="SAM" id="MobiDB-lite"/>
    </source>
</evidence>
<comment type="caution">
    <text evidence="2">The sequence shown here is derived from an EMBL/GenBank/DDBJ whole genome shotgun (WGS) entry which is preliminary data.</text>
</comment>
<organism evidence="2 3">
    <name type="scientific">Stenotrophomonas maltophilia</name>
    <name type="common">Pseudomonas maltophilia</name>
    <name type="synonym">Xanthomonas maltophilia</name>
    <dbReference type="NCBI Taxonomy" id="40324"/>
    <lineage>
        <taxon>Bacteria</taxon>
        <taxon>Pseudomonadati</taxon>
        <taxon>Pseudomonadota</taxon>
        <taxon>Gammaproteobacteria</taxon>
        <taxon>Lysobacterales</taxon>
        <taxon>Lysobacteraceae</taxon>
        <taxon>Stenotrophomonas</taxon>
        <taxon>Stenotrophomonas maltophilia group</taxon>
    </lineage>
</organism>
<name>A0A4S2D0S6_STEMA</name>
<dbReference type="Gene3D" id="2.60.200.60">
    <property type="match status" value="1"/>
</dbReference>
<dbReference type="AlphaFoldDB" id="A0A4S2D0S6"/>
<feature type="compositionally biased region" description="Basic and acidic residues" evidence="1">
    <location>
        <begin position="161"/>
        <end position="170"/>
    </location>
</feature>
<sequence length="170" mass="17830">MARIAIVVGDSTSSGGTVLTGAPFTDINGMAVARVGDKASCPKHKGAFPIITGDPTFIVDGNPLARHGDYLACGCQVLAVKQSTVSVESGVGGIRRQWCAPWCSSRCGQRDTTGRVYAPRHYPAGICCRAPAQAGHQPALSLWRPRPHSRAGRRLPGDAAGRQRGDRSPG</sequence>
<accession>A0A4S2D0S6</accession>
<reference evidence="2 3" key="1">
    <citation type="submission" date="2019-04" db="EMBL/GenBank/DDBJ databases">
        <title>Microbes associate with the intestines of laboratory mice.</title>
        <authorList>
            <person name="Navarre W."/>
            <person name="Wong E."/>
            <person name="Huang K."/>
            <person name="Tropini C."/>
            <person name="Ng K."/>
            <person name="Yu B."/>
        </authorList>
    </citation>
    <scope>NUCLEOTIDE SEQUENCE [LARGE SCALE GENOMIC DNA]</scope>
    <source>
        <strain evidence="2 3">NM62_B4-13</strain>
    </source>
</reference>
<gene>
    <name evidence="2" type="ORF">E5352_09305</name>
</gene>
<dbReference type="Proteomes" id="UP000306631">
    <property type="component" value="Unassembled WGS sequence"/>
</dbReference>
<dbReference type="CDD" id="cd14744">
    <property type="entry name" value="PAAR_CT_2"/>
    <property type="match status" value="1"/>
</dbReference>
<evidence type="ECO:0000313" key="2">
    <source>
        <dbReference type="EMBL" id="TGY34626.1"/>
    </source>
</evidence>
<protein>
    <submittedName>
        <fullName evidence="2">PAAR domain-containing protein</fullName>
    </submittedName>
</protein>
<dbReference type="InterPro" id="IPR008727">
    <property type="entry name" value="PAAR_motif"/>
</dbReference>
<proteinExistence type="predicted"/>
<feature type="region of interest" description="Disordered" evidence="1">
    <location>
        <begin position="142"/>
        <end position="170"/>
    </location>
</feature>